<reference evidence="8" key="1">
    <citation type="submission" date="2023-07" db="EMBL/GenBank/DDBJ databases">
        <authorList>
            <person name="Stuckert A."/>
        </authorList>
    </citation>
    <scope>NUCLEOTIDE SEQUENCE</scope>
</reference>
<dbReference type="SMART" id="SM00115">
    <property type="entry name" value="CASc"/>
    <property type="match status" value="1"/>
</dbReference>
<dbReference type="InterPro" id="IPR043502">
    <property type="entry name" value="DNA/RNA_pol_sf"/>
</dbReference>
<comment type="similarity">
    <text evidence="2 3">Belongs to the peptidase C14A family.</text>
</comment>
<dbReference type="PANTHER" id="PTHR10454:SF31">
    <property type="entry name" value="CASPASE-7"/>
    <property type="match status" value="1"/>
</dbReference>
<evidence type="ECO:0000256" key="4">
    <source>
        <dbReference type="SAM" id="MobiDB-lite"/>
    </source>
</evidence>
<proteinExistence type="inferred from homology"/>
<evidence type="ECO:0000256" key="1">
    <source>
        <dbReference type="ARBA" id="ARBA00004123"/>
    </source>
</evidence>
<dbReference type="Pfam" id="PF00656">
    <property type="entry name" value="Peptidase_C14"/>
    <property type="match status" value="1"/>
</dbReference>
<dbReference type="PROSITE" id="PS50207">
    <property type="entry name" value="CASPASE_P10"/>
    <property type="match status" value="1"/>
</dbReference>
<dbReference type="Gene3D" id="3.30.420.10">
    <property type="entry name" value="Ribonuclease H-like superfamily/Ribonuclease H"/>
    <property type="match status" value="1"/>
</dbReference>
<evidence type="ECO:0000259" key="5">
    <source>
        <dbReference type="PROSITE" id="PS50013"/>
    </source>
</evidence>
<evidence type="ECO:0000256" key="2">
    <source>
        <dbReference type="ARBA" id="ARBA00010134"/>
    </source>
</evidence>
<dbReference type="PROSITE" id="PS50013">
    <property type="entry name" value="CHROMO_2"/>
    <property type="match status" value="1"/>
</dbReference>
<dbReference type="Pfam" id="PF24626">
    <property type="entry name" value="SH3_Tf2-1"/>
    <property type="match status" value="1"/>
</dbReference>
<feature type="domain" description="Caspase family p20" evidence="7">
    <location>
        <begin position="518"/>
        <end position="615"/>
    </location>
</feature>
<dbReference type="PRINTS" id="PR00376">
    <property type="entry name" value="IL1BCENZYME"/>
</dbReference>
<organism evidence="8 9">
    <name type="scientific">Ranitomeya imitator</name>
    <name type="common">mimic poison frog</name>
    <dbReference type="NCBI Taxonomy" id="111125"/>
    <lineage>
        <taxon>Eukaryota</taxon>
        <taxon>Metazoa</taxon>
        <taxon>Chordata</taxon>
        <taxon>Craniata</taxon>
        <taxon>Vertebrata</taxon>
        <taxon>Euteleostomi</taxon>
        <taxon>Amphibia</taxon>
        <taxon>Batrachia</taxon>
        <taxon>Anura</taxon>
        <taxon>Neobatrachia</taxon>
        <taxon>Hyloidea</taxon>
        <taxon>Dendrobatidae</taxon>
        <taxon>Dendrobatinae</taxon>
        <taxon>Ranitomeya</taxon>
    </lineage>
</organism>
<evidence type="ECO:0008006" key="10">
    <source>
        <dbReference type="Google" id="ProtNLM"/>
    </source>
</evidence>
<dbReference type="Proteomes" id="UP001176940">
    <property type="component" value="Unassembled WGS sequence"/>
</dbReference>
<dbReference type="InterPro" id="IPR041577">
    <property type="entry name" value="RT_RNaseH_2"/>
</dbReference>
<sequence length="752" mass="84532">MGNGSRRDSVRVLDPGFREGQQIQRLVHKVIVQERKFVTYRLWIPKAQLKGYEGVQVIFNKISCGYDTSPLCMTSSESTWIKFLIVYLDDILVFSDDWESHVKQVEVDASEIGAGAVLSQRSSDCSVMKPCAFFSRKFSPAERNYDVGNRELLAMKWAFEEWRHWLEGAKHRTNGQTERTNQTLETYLRCFVSADQDDWVSFLPLAEFALNNRASSATLVSPFFCNSGFHPRFSSGQVESSDCPGVDTVVDRLQQIWTHVLDNLTLSQEKAQCFANRRRRVGPRLRVGDLVWLSSRYIPMKVSSPKFKPRFIGPYRISEVLNPVSFRLTLPASFSIHSVFHRSLLRRYVAPVVPSIDPPAPVLVEGELEYIVEKILDSRVSRWKLQYLVKWKGYGQEDNSWVFASDVHATDLVRAFHVAHPGRPGGSGEGSVTPPQGGGTVVNSVAKLPPVVESGTAASEFPSSACFIGFSCLLEALRRRGSTSVPKKKNDQETSEKTSAQIMRILTPDFQYRMNYGKVGKCVIINNKNFQEKTGMCIRNGTDKDAGDLLRCFRSLGFDTTVYNDRSCEDMERLLQNMAQQNHSDSSCFACILLSHGEEGQIYGIDGAMAIKSLTLPIPGRQVQKSGGEAETACRGSEFDDGIQTDSGPANDSLETDANPRYKIPVEADFLFAYSTVPGYYSWRNPGPGSWFVQALCSVLNEHGKQLEIMQILTRVNYLVATSFESWSDDPRFSEKKQIPCVVSMLTKELYF</sequence>
<name>A0ABN9LNR6_9NEOB</name>
<keyword evidence="9" id="KW-1185">Reference proteome</keyword>
<dbReference type="EMBL" id="CAUEEQ010025733">
    <property type="protein sequence ID" value="CAJ0946705.1"/>
    <property type="molecule type" value="Genomic_DNA"/>
</dbReference>
<feature type="domain" description="Caspase family p10" evidence="6">
    <location>
        <begin position="660"/>
        <end position="752"/>
    </location>
</feature>
<dbReference type="CDD" id="cd00024">
    <property type="entry name" value="CD_CSD"/>
    <property type="match status" value="1"/>
</dbReference>
<dbReference type="SUPFAM" id="SSF56672">
    <property type="entry name" value="DNA/RNA polymerases"/>
    <property type="match status" value="1"/>
</dbReference>
<dbReference type="InterPro" id="IPR016197">
    <property type="entry name" value="Chromo-like_dom_sf"/>
</dbReference>
<evidence type="ECO:0000259" key="6">
    <source>
        <dbReference type="PROSITE" id="PS50207"/>
    </source>
</evidence>
<evidence type="ECO:0000313" key="9">
    <source>
        <dbReference type="Proteomes" id="UP001176940"/>
    </source>
</evidence>
<dbReference type="InterPro" id="IPR029030">
    <property type="entry name" value="Caspase-like_dom_sf"/>
</dbReference>
<dbReference type="Pfam" id="PF17919">
    <property type="entry name" value="RT_RNaseH_2"/>
    <property type="match status" value="1"/>
</dbReference>
<dbReference type="PROSITE" id="PS50208">
    <property type="entry name" value="CASPASE_P20"/>
    <property type="match status" value="1"/>
</dbReference>
<dbReference type="InterPro" id="IPR011600">
    <property type="entry name" value="Pept_C14_caspase"/>
</dbReference>
<comment type="subcellular location">
    <subcellularLocation>
        <location evidence="1">Nucleus</location>
    </subcellularLocation>
</comment>
<dbReference type="InterPro" id="IPR015917">
    <property type="entry name" value="Pept_C14A"/>
</dbReference>
<dbReference type="InterPro" id="IPR023780">
    <property type="entry name" value="Chromo_domain"/>
</dbReference>
<dbReference type="SMART" id="SM00298">
    <property type="entry name" value="CHROMO"/>
    <property type="match status" value="1"/>
</dbReference>
<dbReference type="InterPro" id="IPR002398">
    <property type="entry name" value="Pept_C14"/>
</dbReference>
<dbReference type="SUPFAM" id="SSF52129">
    <property type="entry name" value="Caspase-like"/>
    <property type="match status" value="1"/>
</dbReference>
<feature type="region of interest" description="Disordered" evidence="4">
    <location>
        <begin position="627"/>
        <end position="658"/>
    </location>
</feature>
<accession>A0ABN9LNR6</accession>
<evidence type="ECO:0000259" key="7">
    <source>
        <dbReference type="PROSITE" id="PS50208"/>
    </source>
</evidence>
<feature type="domain" description="Chromo" evidence="5">
    <location>
        <begin position="370"/>
        <end position="417"/>
    </location>
</feature>
<dbReference type="SUPFAM" id="SSF54160">
    <property type="entry name" value="Chromo domain-like"/>
    <property type="match status" value="1"/>
</dbReference>
<dbReference type="SUPFAM" id="SSF53098">
    <property type="entry name" value="Ribonuclease H-like"/>
    <property type="match status" value="1"/>
</dbReference>
<evidence type="ECO:0000313" key="8">
    <source>
        <dbReference type="EMBL" id="CAJ0946705.1"/>
    </source>
</evidence>
<dbReference type="InterPro" id="IPR001309">
    <property type="entry name" value="Pept_C14_p20"/>
</dbReference>
<dbReference type="InterPro" id="IPR000953">
    <property type="entry name" value="Chromo/chromo_shadow_dom"/>
</dbReference>
<evidence type="ECO:0000256" key="3">
    <source>
        <dbReference type="RuleBase" id="RU003971"/>
    </source>
</evidence>
<dbReference type="InterPro" id="IPR056924">
    <property type="entry name" value="SH3_Tf2-1"/>
</dbReference>
<dbReference type="Gene3D" id="3.40.50.1460">
    <property type="match status" value="1"/>
</dbReference>
<dbReference type="Gene3D" id="2.40.50.40">
    <property type="match status" value="1"/>
</dbReference>
<dbReference type="InterPro" id="IPR002138">
    <property type="entry name" value="Pept_C14_p10"/>
</dbReference>
<dbReference type="InterPro" id="IPR016129">
    <property type="entry name" value="Caspase_his_AS"/>
</dbReference>
<dbReference type="PANTHER" id="PTHR10454">
    <property type="entry name" value="CASPASE"/>
    <property type="match status" value="1"/>
</dbReference>
<dbReference type="Gene3D" id="3.10.20.370">
    <property type="match status" value="1"/>
</dbReference>
<dbReference type="InterPro" id="IPR036397">
    <property type="entry name" value="RNaseH_sf"/>
</dbReference>
<dbReference type="InterPro" id="IPR012337">
    <property type="entry name" value="RNaseH-like_sf"/>
</dbReference>
<dbReference type="Pfam" id="PF00385">
    <property type="entry name" value="Chromo"/>
    <property type="match status" value="1"/>
</dbReference>
<gene>
    <name evidence="8" type="ORF">RIMI_LOCUS11396575</name>
</gene>
<dbReference type="PROSITE" id="PS01121">
    <property type="entry name" value="CASPASE_HIS"/>
    <property type="match status" value="1"/>
</dbReference>
<protein>
    <recommendedName>
        <fullName evidence="10">Caspase-7</fullName>
    </recommendedName>
</protein>
<comment type="caution">
    <text evidence="8">The sequence shown here is derived from an EMBL/GenBank/DDBJ whole genome shotgun (WGS) entry which is preliminary data.</text>
</comment>
<dbReference type="CDD" id="cd00032">
    <property type="entry name" value="CASc"/>
    <property type="match status" value="1"/>
</dbReference>